<evidence type="ECO:0000313" key="2">
    <source>
        <dbReference type="EMBL" id="CAF3651275.1"/>
    </source>
</evidence>
<keyword evidence="1" id="KW-0732">Signal</keyword>
<organism evidence="2 3">
    <name type="scientific">Adineta steineri</name>
    <dbReference type="NCBI Taxonomy" id="433720"/>
    <lineage>
        <taxon>Eukaryota</taxon>
        <taxon>Metazoa</taxon>
        <taxon>Spiralia</taxon>
        <taxon>Gnathifera</taxon>
        <taxon>Rotifera</taxon>
        <taxon>Eurotatoria</taxon>
        <taxon>Bdelloidea</taxon>
        <taxon>Adinetida</taxon>
        <taxon>Adinetidae</taxon>
        <taxon>Adineta</taxon>
    </lineage>
</organism>
<sequence length="111" mass="12126">MHWISLISFAIIIYICQAQPSTFKQFETESVSKDGTFDVVSDDSGIYVSESETVAVADSTVQTIISHAPIVVSVKHEQEGRESVQIVANSGNKNYCYMILPLIIAGLMAIV</sequence>
<comment type="caution">
    <text evidence="2">The sequence shown here is derived from an EMBL/GenBank/DDBJ whole genome shotgun (WGS) entry which is preliminary data.</text>
</comment>
<protein>
    <submittedName>
        <fullName evidence="2">Uncharacterized protein</fullName>
    </submittedName>
</protein>
<dbReference type="Proteomes" id="UP000663844">
    <property type="component" value="Unassembled WGS sequence"/>
</dbReference>
<dbReference type="AlphaFoldDB" id="A0A818RLX3"/>
<evidence type="ECO:0000313" key="3">
    <source>
        <dbReference type="Proteomes" id="UP000663844"/>
    </source>
</evidence>
<name>A0A818RLX3_9BILA</name>
<accession>A0A818RLX3</accession>
<gene>
    <name evidence="2" type="ORF">OXD698_LOCUS9037</name>
</gene>
<feature type="signal peptide" evidence="1">
    <location>
        <begin position="1"/>
        <end position="18"/>
    </location>
</feature>
<dbReference type="EMBL" id="CAJOAZ010000449">
    <property type="protein sequence ID" value="CAF3651275.1"/>
    <property type="molecule type" value="Genomic_DNA"/>
</dbReference>
<proteinExistence type="predicted"/>
<evidence type="ECO:0000256" key="1">
    <source>
        <dbReference type="SAM" id="SignalP"/>
    </source>
</evidence>
<reference evidence="2" key="1">
    <citation type="submission" date="2021-02" db="EMBL/GenBank/DDBJ databases">
        <authorList>
            <person name="Nowell W R."/>
        </authorList>
    </citation>
    <scope>NUCLEOTIDE SEQUENCE</scope>
</reference>
<feature type="chain" id="PRO_5032413712" evidence="1">
    <location>
        <begin position="19"/>
        <end position="111"/>
    </location>
</feature>